<dbReference type="PANTHER" id="PTHR35011">
    <property type="entry name" value="2,3-DIKETO-L-GULONATE TRAP TRANSPORTER SMALL PERMEASE PROTEIN YIAM"/>
    <property type="match status" value="1"/>
</dbReference>
<evidence type="ECO:0000256" key="1">
    <source>
        <dbReference type="ARBA" id="ARBA00004429"/>
    </source>
</evidence>
<evidence type="ECO:0000256" key="9">
    <source>
        <dbReference type="RuleBase" id="RU369079"/>
    </source>
</evidence>
<evidence type="ECO:0000256" key="5">
    <source>
        <dbReference type="ARBA" id="ARBA00022692"/>
    </source>
</evidence>
<proteinExistence type="inferred from homology"/>
<dbReference type="InterPro" id="IPR055348">
    <property type="entry name" value="DctQ"/>
</dbReference>
<protein>
    <recommendedName>
        <fullName evidence="9">TRAP transporter small permease protein</fullName>
    </recommendedName>
</protein>
<evidence type="ECO:0000256" key="2">
    <source>
        <dbReference type="ARBA" id="ARBA00022448"/>
    </source>
</evidence>
<comment type="subunit">
    <text evidence="9">The complex comprises the extracytoplasmic solute receptor protein and the two transmembrane proteins.</text>
</comment>
<dbReference type="Proteomes" id="UP001424441">
    <property type="component" value="Unassembled WGS sequence"/>
</dbReference>
<keyword evidence="3" id="KW-1003">Cell membrane</keyword>
<organism evidence="11 12">
    <name type="scientific">Paenochrobactrum glaciei</name>
    <dbReference type="NCBI Taxonomy" id="486407"/>
    <lineage>
        <taxon>Bacteria</taxon>
        <taxon>Pseudomonadati</taxon>
        <taxon>Pseudomonadota</taxon>
        <taxon>Alphaproteobacteria</taxon>
        <taxon>Hyphomicrobiales</taxon>
        <taxon>Brucellaceae</taxon>
        <taxon>Paenochrobactrum</taxon>
    </lineage>
</organism>
<evidence type="ECO:0000256" key="8">
    <source>
        <dbReference type="ARBA" id="ARBA00038436"/>
    </source>
</evidence>
<evidence type="ECO:0000313" key="11">
    <source>
        <dbReference type="EMBL" id="GAA0612574.1"/>
    </source>
</evidence>
<dbReference type="RefSeq" id="WP_343807345.1">
    <property type="nucleotide sequence ID" value="NZ_BAAADE010000009.1"/>
</dbReference>
<evidence type="ECO:0000256" key="3">
    <source>
        <dbReference type="ARBA" id="ARBA00022475"/>
    </source>
</evidence>
<name>A0ABP3RL29_9HYPH</name>
<keyword evidence="12" id="KW-1185">Reference proteome</keyword>
<comment type="similarity">
    <text evidence="8 9">Belongs to the TRAP transporter small permease family.</text>
</comment>
<comment type="caution">
    <text evidence="11">The sequence shown here is derived from an EMBL/GenBank/DDBJ whole genome shotgun (WGS) entry which is preliminary data.</text>
</comment>
<evidence type="ECO:0000256" key="4">
    <source>
        <dbReference type="ARBA" id="ARBA00022519"/>
    </source>
</evidence>
<keyword evidence="7 9" id="KW-0472">Membrane</keyword>
<evidence type="ECO:0000259" key="10">
    <source>
        <dbReference type="Pfam" id="PF04290"/>
    </source>
</evidence>
<comment type="function">
    <text evidence="9">Part of the tripartite ATP-independent periplasmic (TRAP) transport system.</text>
</comment>
<dbReference type="EMBL" id="BAAADE010000009">
    <property type="protein sequence ID" value="GAA0612574.1"/>
    <property type="molecule type" value="Genomic_DNA"/>
</dbReference>
<evidence type="ECO:0000256" key="7">
    <source>
        <dbReference type="ARBA" id="ARBA00023136"/>
    </source>
</evidence>
<comment type="subcellular location">
    <subcellularLocation>
        <location evidence="1 9">Cell inner membrane</location>
        <topology evidence="1 9">Multi-pass membrane protein</topology>
    </subcellularLocation>
</comment>
<accession>A0ABP3RL29</accession>
<keyword evidence="5 9" id="KW-0812">Transmembrane</keyword>
<keyword evidence="2 9" id="KW-0813">Transport</keyword>
<sequence>MGTELHVDHDAYDPLTASKAMRLLQRLLEAMAAVGTIWIAAIMLLIVADVVGRNFLQMPVTGVAEIAARSVVAIVFLMLPAAALKGTLIRADFLIRMVPARHKRVLDLIDFIFSLVAVAICLIMAWSAWPDTYRAWKTAEFFGVRGVWTLPTLPFRIIVVIGSLAAAVAFLANLISRLTQNTNRKAS</sequence>
<evidence type="ECO:0000313" key="12">
    <source>
        <dbReference type="Proteomes" id="UP001424441"/>
    </source>
</evidence>
<feature type="transmembrane region" description="Helical" evidence="9">
    <location>
        <begin position="66"/>
        <end position="84"/>
    </location>
</feature>
<dbReference type="Pfam" id="PF04290">
    <property type="entry name" value="DctQ"/>
    <property type="match status" value="1"/>
</dbReference>
<gene>
    <name evidence="11" type="ORF">GCM10008943_30020</name>
</gene>
<dbReference type="InterPro" id="IPR007387">
    <property type="entry name" value="TRAP_DctQ"/>
</dbReference>
<feature type="domain" description="Tripartite ATP-independent periplasmic transporters DctQ component" evidence="10">
    <location>
        <begin position="42"/>
        <end position="179"/>
    </location>
</feature>
<feature type="transmembrane region" description="Helical" evidence="9">
    <location>
        <begin position="105"/>
        <end position="129"/>
    </location>
</feature>
<feature type="transmembrane region" description="Helical" evidence="9">
    <location>
        <begin position="153"/>
        <end position="175"/>
    </location>
</feature>
<evidence type="ECO:0000256" key="6">
    <source>
        <dbReference type="ARBA" id="ARBA00022989"/>
    </source>
</evidence>
<feature type="transmembrane region" description="Helical" evidence="9">
    <location>
        <begin position="27"/>
        <end position="46"/>
    </location>
</feature>
<keyword evidence="6 9" id="KW-1133">Transmembrane helix</keyword>
<keyword evidence="4 9" id="KW-0997">Cell inner membrane</keyword>
<reference evidence="12" key="1">
    <citation type="journal article" date="2019" name="Int. J. Syst. Evol. Microbiol.">
        <title>The Global Catalogue of Microorganisms (GCM) 10K type strain sequencing project: providing services to taxonomists for standard genome sequencing and annotation.</title>
        <authorList>
            <consortium name="The Broad Institute Genomics Platform"/>
            <consortium name="The Broad Institute Genome Sequencing Center for Infectious Disease"/>
            <person name="Wu L."/>
            <person name="Ma J."/>
        </authorList>
    </citation>
    <scope>NUCLEOTIDE SEQUENCE [LARGE SCALE GENOMIC DNA]</scope>
    <source>
        <strain evidence="12">JCM 15115</strain>
    </source>
</reference>